<dbReference type="PANTHER" id="PTHR10799">
    <property type="entry name" value="SNF2/RAD54 HELICASE FAMILY"/>
    <property type="match status" value="1"/>
</dbReference>
<dbReference type="SMART" id="SM00490">
    <property type="entry name" value="HELICc"/>
    <property type="match status" value="1"/>
</dbReference>
<dbReference type="PROSITE" id="PS50966">
    <property type="entry name" value="ZF_SWIM"/>
    <property type="match status" value="1"/>
</dbReference>
<protein>
    <submittedName>
        <fullName evidence="7">DNA helicase</fullName>
    </submittedName>
</protein>
<dbReference type="CDD" id="cd18012">
    <property type="entry name" value="DEXQc_arch_SWI2_SNF2"/>
    <property type="match status" value="1"/>
</dbReference>
<reference evidence="8" key="1">
    <citation type="submission" date="2021-07" db="EMBL/GenBank/DDBJ databases">
        <title>Complete genome sequencing of a Clostridium isolate.</title>
        <authorList>
            <person name="Ueki A."/>
            <person name="Tonouchi A."/>
        </authorList>
    </citation>
    <scope>NUCLEOTIDE SEQUENCE [LARGE SCALE GENOMIC DNA]</scope>
    <source>
        <strain evidence="8">C5S11</strain>
    </source>
</reference>
<feature type="domain" description="Helicase C-terminal" evidence="6">
    <location>
        <begin position="891"/>
        <end position="1055"/>
    </location>
</feature>
<keyword evidence="2" id="KW-0863">Zinc-finger</keyword>
<evidence type="ECO:0000259" key="6">
    <source>
        <dbReference type="PROSITE" id="PS51194"/>
    </source>
</evidence>
<dbReference type="SMART" id="SM00487">
    <property type="entry name" value="DEXDc"/>
    <property type="match status" value="1"/>
</dbReference>
<keyword evidence="1" id="KW-0378">Hydrolase</keyword>
<name>A0ABN6IWR8_9CLOT</name>
<keyword evidence="8" id="KW-1185">Reference proteome</keyword>
<feature type="coiled-coil region" evidence="3">
    <location>
        <begin position="570"/>
        <end position="597"/>
    </location>
</feature>
<dbReference type="InterPro" id="IPR038718">
    <property type="entry name" value="SNF2-like_sf"/>
</dbReference>
<organism evidence="7 8">
    <name type="scientific">Clostridium gelidum</name>
    <dbReference type="NCBI Taxonomy" id="704125"/>
    <lineage>
        <taxon>Bacteria</taxon>
        <taxon>Bacillati</taxon>
        <taxon>Bacillota</taxon>
        <taxon>Clostridia</taxon>
        <taxon>Eubacteriales</taxon>
        <taxon>Clostridiaceae</taxon>
        <taxon>Clostridium</taxon>
    </lineage>
</organism>
<sequence length="1057" mass="124170">MKISELEKIILDNTSKLNLNRAREILKRADLIEIRINRIDDYYNIYGNFKSENKIQNYNAHLKIDIIKKRIILAKCECSMFQNVDAKNNIYLCEHLVAIGLGFVNQIKNKLNKKNENKEVLRKDKNFLLALSNINNTKEKLEVNISLKEVFEDKGNYFDINIFVGINNMHPIINIQEFIICVNQSKEYHIGKGLIYNDNKYYFSKEDKEILEYIYEYTLISDHNNNSNNIRIHKEILRRFLKMLLYKKIKFNYNYQTYNCEVKDENLPISFTLKAVNEGYVLTTKKVFPIPLNDKMDVFFYDRRIYIPSFAQIEVYKIFYNTLKEDNKITFYNDIQINDLFNLISHINVMSKNLSLDDVIMEKLAENIKVDFVFEKKEENFYCNVFLINDEKKLSYNEVLNSSNSIIKNSKKIRLIESVLNKNRFFYKNGTFIFYGNDDEYYLFLKEKFQYLKELGEIRVAKDSDKYFKLYKGDISEVNLNEYEDNNFNFSFKLDGIDNKELSSVINAYKNKKTYIKLKDDTFVDLEDEELREFIRIIDSLNIDVTEGRDEYKIELNKIYYLNSKLDSKKINLINGKENLEEALKKLNELNENHFEIPSGLNGSLREYQIKGYNWFKSLSYLGLGGILADEMGLGKTIQTITFLLSEKNRHSLIVTPTSLIYNWKQEFDKFAPSLKIGIIHGNKNERMKVLNNVFGYDIVLTTYGTLKNDVLEYENIKFDYLILDEGQNINNSESQNAKLIKNINAKSRFVLTGTPIENNLLELWALFDFIMPGYLYKKQEFSYKFIKQEENYLEDLKILISPYILRRIKKDVIKEIPEKIETKFLVEMTDSQKKVYKAFLKEIKDNIKNANIKKNNMTIFSYLTKLRQVCLDPAVIIDEYSGGSGKINIAKELILENIKEHKILLFSQFTSVLSRISEELKLQNIKYSYLDGSISSKNRLKLVDEFNENENIRVFLISLKAGGTGLNLSSADIVIHFDPWWNLSVEDQATDRAHRIGQKHVVEVIKLIAKDTIEEKILLLQDDKKELIDNVITCELKDGNIINKITNDEMLSLFSS</sequence>
<accession>A0ABN6IWR8</accession>
<keyword evidence="7" id="KW-0547">Nucleotide-binding</keyword>
<dbReference type="Gene3D" id="3.40.50.10810">
    <property type="entry name" value="Tandem AAA-ATPase domain"/>
    <property type="match status" value="1"/>
</dbReference>
<feature type="domain" description="SWIM-type" evidence="4">
    <location>
        <begin position="58"/>
        <end position="104"/>
    </location>
</feature>
<evidence type="ECO:0000256" key="3">
    <source>
        <dbReference type="SAM" id="Coils"/>
    </source>
</evidence>
<dbReference type="Pfam" id="PF08455">
    <property type="entry name" value="SNF2_assoc"/>
    <property type="match status" value="1"/>
</dbReference>
<keyword evidence="7" id="KW-0067">ATP-binding</keyword>
<dbReference type="EMBL" id="AP024849">
    <property type="protein sequence ID" value="BCZ46106.1"/>
    <property type="molecule type" value="Genomic_DNA"/>
</dbReference>
<dbReference type="InterPro" id="IPR007527">
    <property type="entry name" value="Znf_SWIM"/>
</dbReference>
<evidence type="ECO:0000256" key="2">
    <source>
        <dbReference type="PROSITE-ProRule" id="PRU00325"/>
    </source>
</evidence>
<dbReference type="InterPro" id="IPR000330">
    <property type="entry name" value="SNF2_N"/>
</dbReference>
<dbReference type="GO" id="GO:0004386">
    <property type="term" value="F:helicase activity"/>
    <property type="evidence" value="ECO:0007669"/>
    <property type="project" value="UniProtKB-KW"/>
</dbReference>
<gene>
    <name evidence="7" type="ORF">psyc5s11_21730</name>
</gene>
<keyword evidence="7" id="KW-0347">Helicase</keyword>
<dbReference type="Proteomes" id="UP000824633">
    <property type="component" value="Chromosome"/>
</dbReference>
<keyword evidence="2" id="KW-0862">Zinc</keyword>
<dbReference type="Pfam" id="PF00176">
    <property type="entry name" value="SNF2-rel_dom"/>
    <property type="match status" value="1"/>
</dbReference>
<dbReference type="InterPro" id="IPR027417">
    <property type="entry name" value="P-loop_NTPase"/>
</dbReference>
<dbReference type="InterPro" id="IPR001650">
    <property type="entry name" value="Helicase_C-like"/>
</dbReference>
<dbReference type="CDD" id="cd18793">
    <property type="entry name" value="SF2_C_SNF"/>
    <property type="match status" value="1"/>
</dbReference>
<dbReference type="PROSITE" id="PS51192">
    <property type="entry name" value="HELICASE_ATP_BIND_1"/>
    <property type="match status" value="1"/>
</dbReference>
<dbReference type="PROSITE" id="PS51194">
    <property type="entry name" value="HELICASE_CTER"/>
    <property type="match status" value="1"/>
</dbReference>
<dbReference type="InterPro" id="IPR049730">
    <property type="entry name" value="SNF2/RAD54-like_C"/>
</dbReference>
<proteinExistence type="predicted"/>
<dbReference type="Gene3D" id="3.40.50.300">
    <property type="entry name" value="P-loop containing nucleotide triphosphate hydrolases"/>
    <property type="match status" value="1"/>
</dbReference>
<evidence type="ECO:0000259" key="4">
    <source>
        <dbReference type="PROSITE" id="PS50966"/>
    </source>
</evidence>
<dbReference type="SUPFAM" id="SSF52540">
    <property type="entry name" value="P-loop containing nucleoside triphosphate hydrolases"/>
    <property type="match status" value="2"/>
</dbReference>
<keyword evidence="2" id="KW-0479">Metal-binding</keyword>
<dbReference type="Pfam" id="PF00271">
    <property type="entry name" value="Helicase_C"/>
    <property type="match status" value="1"/>
</dbReference>
<feature type="domain" description="Helicase ATP-binding" evidence="5">
    <location>
        <begin position="617"/>
        <end position="774"/>
    </location>
</feature>
<evidence type="ECO:0000313" key="8">
    <source>
        <dbReference type="Proteomes" id="UP000824633"/>
    </source>
</evidence>
<dbReference type="InterPro" id="IPR013663">
    <property type="entry name" value="Helicase_SWF/SNF/SWI_bac"/>
</dbReference>
<keyword evidence="3" id="KW-0175">Coiled coil</keyword>
<evidence type="ECO:0000259" key="5">
    <source>
        <dbReference type="PROSITE" id="PS51192"/>
    </source>
</evidence>
<evidence type="ECO:0000256" key="1">
    <source>
        <dbReference type="ARBA" id="ARBA00022801"/>
    </source>
</evidence>
<dbReference type="InterPro" id="IPR014001">
    <property type="entry name" value="Helicase_ATP-bd"/>
</dbReference>
<evidence type="ECO:0000313" key="7">
    <source>
        <dbReference type="EMBL" id="BCZ46106.1"/>
    </source>
</evidence>
<dbReference type="RefSeq" id="WP_224037629.1">
    <property type="nucleotide sequence ID" value="NZ_AP024849.1"/>
</dbReference>